<comment type="caution">
    <text evidence="3">The sequence shown here is derived from an EMBL/GenBank/DDBJ whole genome shotgun (WGS) entry which is preliminary data.</text>
</comment>
<dbReference type="Proteomes" id="UP000599879">
    <property type="component" value="Unassembled WGS sequence"/>
</dbReference>
<dbReference type="RefSeq" id="WP_186554539.1">
    <property type="nucleotide sequence ID" value="NZ_JABWRE020000001.1"/>
</dbReference>
<dbReference type="CDD" id="cd04182">
    <property type="entry name" value="GT_2_like_f"/>
    <property type="match status" value="1"/>
</dbReference>
<proteinExistence type="predicted"/>
<dbReference type="EMBL" id="JABWRE010000005">
    <property type="protein sequence ID" value="MBC3440997.1"/>
    <property type="molecule type" value="Genomic_DNA"/>
</dbReference>
<dbReference type="AlphaFoldDB" id="A0A923FZH9"/>
<protein>
    <submittedName>
        <fullName evidence="3">Nucleotidyltransferase family protein</fullName>
    </submittedName>
</protein>
<name>A0A923FZH9_9PSED</name>
<evidence type="ECO:0000256" key="1">
    <source>
        <dbReference type="ARBA" id="ARBA00022842"/>
    </source>
</evidence>
<dbReference type="PANTHER" id="PTHR43777:SF1">
    <property type="entry name" value="MOLYBDENUM COFACTOR CYTIDYLYLTRANSFERASE"/>
    <property type="match status" value="1"/>
</dbReference>
<dbReference type="Gene3D" id="3.90.550.10">
    <property type="entry name" value="Spore Coat Polysaccharide Biosynthesis Protein SpsA, Chain A"/>
    <property type="match status" value="1"/>
</dbReference>
<sequence length="194" mass="20667">MVCKPIALVLAAGRSQRFGADKRQQRLSNGLTLLQSSLLLPCAVFEEVWLALREDDPVPLDLPSKVRIVQCASSRLGLGHSIAASVQRISAVSKGQALAVFLADMPFIHASTLDTLLASAAPDRICRPAYQGKTGHPVIFGRDFWAELSQLAGDSGARSVVQANSHAVHTLTVDDPGVLIDIDRPSDVPPAQSV</sequence>
<reference evidence="3" key="2">
    <citation type="submission" date="2020-07" db="EMBL/GenBank/DDBJ databases">
        <authorList>
            <person name="Lood C."/>
            <person name="Girard L."/>
        </authorList>
    </citation>
    <scope>NUCLEOTIDE SEQUENCE</scope>
    <source>
        <strain evidence="3">SWRI10</strain>
    </source>
</reference>
<accession>A0A923FZH9</accession>
<evidence type="ECO:0000313" key="4">
    <source>
        <dbReference type="EMBL" id="MBV4536165.1"/>
    </source>
</evidence>
<dbReference type="PANTHER" id="PTHR43777">
    <property type="entry name" value="MOLYBDENUM COFACTOR CYTIDYLYLTRANSFERASE"/>
    <property type="match status" value="1"/>
</dbReference>
<evidence type="ECO:0000313" key="3">
    <source>
        <dbReference type="EMBL" id="MBC3440997.1"/>
    </source>
</evidence>
<organism evidence="3">
    <name type="scientific">Pseudomonas urmiensis</name>
    <dbReference type="NCBI Taxonomy" id="2745493"/>
    <lineage>
        <taxon>Bacteria</taxon>
        <taxon>Pseudomonadati</taxon>
        <taxon>Pseudomonadota</taxon>
        <taxon>Gammaproteobacteria</taxon>
        <taxon>Pseudomonadales</taxon>
        <taxon>Pseudomonadaceae</taxon>
        <taxon>Pseudomonas</taxon>
    </lineage>
</organism>
<evidence type="ECO:0000259" key="2">
    <source>
        <dbReference type="Pfam" id="PF12804"/>
    </source>
</evidence>
<dbReference type="GO" id="GO:0016779">
    <property type="term" value="F:nucleotidyltransferase activity"/>
    <property type="evidence" value="ECO:0007669"/>
    <property type="project" value="UniProtKB-ARBA"/>
</dbReference>
<dbReference type="InterPro" id="IPR029044">
    <property type="entry name" value="Nucleotide-diphossugar_trans"/>
</dbReference>
<dbReference type="InterPro" id="IPR025877">
    <property type="entry name" value="MobA-like_NTP_Trfase"/>
</dbReference>
<dbReference type="Pfam" id="PF12804">
    <property type="entry name" value="NTP_transf_3"/>
    <property type="match status" value="1"/>
</dbReference>
<reference evidence="3" key="1">
    <citation type="journal article" date="2020" name="Microorganisms">
        <title>Reliable Identification of Environmental Pseudomonas Isolates Using the rpoD Gene.</title>
        <authorList>
            <consortium name="The Broad Institute Genome Sequencing Platform"/>
            <person name="Girard L."/>
            <person name="Lood C."/>
            <person name="Rokni-Zadeh H."/>
            <person name="van Noort V."/>
            <person name="Lavigne R."/>
            <person name="De Mot R."/>
        </authorList>
    </citation>
    <scope>NUCLEOTIDE SEQUENCE</scope>
    <source>
        <strain evidence="3">SWRI10</strain>
    </source>
</reference>
<dbReference type="EMBL" id="JABWRE020000001">
    <property type="protein sequence ID" value="MBV4536165.1"/>
    <property type="molecule type" value="Genomic_DNA"/>
</dbReference>
<feature type="domain" description="MobA-like NTP transferase" evidence="2">
    <location>
        <begin position="7"/>
        <end position="164"/>
    </location>
</feature>
<reference evidence="4" key="3">
    <citation type="submission" date="2021-06" db="EMBL/GenBank/DDBJ databases">
        <title>Updating the genus Pseudomonas: Description of 43 new species and partition of the Pseudomonas putida group.</title>
        <authorList>
            <person name="Girard L."/>
            <person name="Lood C."/>
            <person name="Vandamme P."/>
            <person name="Rokni-Zadeh H."/>
            <person name="Van Noort V."/>
            <person name="Hofte M."/>
            <person name="Lavigne R."/>
            <person name="De Mot R."/>
        </authorList>
    </citation>
    <scope>NUCLEOTIDE SEQUENCE</scope>
    <source>
        <strain evidence="4">SWRI10</strain>
    </source>
</reference>
<dbReference type="SUPFAM" id="SSF53448">
    <property type="entry name" value="Nucleotide-diphospho-sugar transferases"/>
    <property type="match status" value="1"/>
</dbReference>
<gene>
    <name evidence="4" type="ORF">HU737_009265</name>
    <name evidence="3" type="ORF">HU737_09910</name>
</gene>
<keyword evidence="1" id="KW-0460">Magnesium</keyword>